<name>A0ABQ8JRV0_DERPT</name>
<dbReference type="Proteomes" id="UP000887458">
    <property type="component" value="Unassembled WGS sequence"/>
</dbReference>
<keyword evidence="3" id="KW-1185">Reference proteome</keyword>
<feature type="transmembrane region" description="Helical" evidence="1">
    <location>
        <begin position="36"/>
        <end position="57"/>
    </location>
</feature>
<sequence length="107" mass="11560">MHNYFVSMAVIIIAKPFNTEAAAAAAAAAFKKLTCGPVAFVGLVGIIALVEVIGGAVPLPPKTNEIECIYLVTYKQKLCPVFSVWNNDDDMVYISVDWSSETIPPIR</sequence>
<protein>
    <submittedName>
        <fullName evidence="2">Uncharacterized protein</fullName>
    </submittedName>
</protein>
<keyword evidence="1" id="KW-0812">Transmembrane</keyword>
<comment type="caution">
    <text evidence="2">The sequence shown here is derived from an EMBL/GenBank/DDBJ whole genome shotgun (WGS) entry which is preliminary data.</text>
</comment>
<dbReference type="EMBL" id="NJHN03000018">
    <property type="protein sequence ID" value="KAH9425326.1"/>
    <property type="molecule type" value="Genomic_DNA"/>
</dbReference>
<proteinExistence type="predicted"/>
<evidence type="ECO:0000313" key="2">
    <source>
        <dbReference type="EMBL" id="KAH9425326.1"/>
    </source>
</evidence>
<keyword evidence="1" id="KW-0472">Membrane</keyword>
<organism evidence="2 3">
    <name type="scientific">Dermatophagoides pteronyssinus</name>
    <name type="common">European house dust mite</name>
    <dbReference type="NCBI Taxonomy" id="6956"/>
    <lineage>
        <taxon>Eukaryota</taxon>
        <taxon>Metazoa</taxon>
        <taxon>Ecdysozoa</taxon>
        <taxon>Arthropoda</taxon>
        <taxon>Chelicerata</taxon>
        <taxon>Arachnida</taxon>
        <taxon>Acari</taxon>
        <taxon>Acariformes</taxon>
        <taxon>Sarcoptiformes</taxon>
        <taxon>Astigmata</taxon>
        <taxon>Psoroptidia</taxon>
        <taxon>Analgoidea</taxon>
        <taxon>Pyroglyphidae</taxon>
        <taxon>Dermatophagoidinae</taxon>
        <taxon>Dermatophagoides</taxon>
    </lineage>
</organism>
<evidence type="ECO:0000313" key="3">
    <source>
        <dbReference type="Proteomes" id="UP000887458"/>
    </source>
</evidence>
<evidence type="ECO:0000256" key="1">
    <source>
        <dbReference type="SAM" id="Phobius"/>
    </source>
</evidence>
<reference evidence="2 3" key="1">
    <citation type="journal article" date="2018" name="J. Allergy Clin. Immunol.">
        <title>High-quality assembly of Dermatophagoides pteronyssinus genome and transcriptome reveals a wide range of novel allergens.</title>
        <authorList>
            <person name="Liu X.Y."/>
            <person name="Yang K.Y."/>
            <person name="Wang M.Q."/>
            <person name="Kwok J.S."/>
            <person name="Zeng X."/>
            <person name="Yang Z."/>
            <person name="Xiao X.J."/>
            <person name="Lau C.P."/>
            <person name="Li Y."/>
            <person name="Huang Z.M."/>
            <person name="Ba J.G."/>
            <person name="Yim A.K."/>
            <person name="Ouyang C.Y."/>
            <person name="Ngai S.M."/>
            <person name="Chan T.F."/>
            <person name="Leung E.L."/>
            <person name="Liu L."/>
            <person name="Liu Z.G."/>
            <person name="Tsui S.K."/>
        </authorList>
    </citation>
    <scope>NUCLEOTIDE SEQUENCE [LARGE SCALE GENOMIC DNA]</scope>
    <source>
        <strain evidence="2">Derp</strain>
    </source>
</reference>
<keyword evidence="1" id="KW-1133">Transmembrane helix</keyword>
<reference evidence="2 3" key="2">
    <citation type="journal article" date="2022" name="Mol. Biol. Evol.">
        <title>Comparative Genomics Reveals Insights into the Divergent Evolution of Astigmatic Mites and Household Pest Adaptations.</title>
        <authorList>
            <person name="Xiong Q."/>
            <person name="Wan A.T."/>
            <person name="Liu X."/>
            <person name="Fung C.S."/>
            <person name="Xiao X."/>
            <person name="Malainual N."/>
            <person name="Hou J."/>
            <person name="Wang L."/>
            <person name="Wang M."/>
            <person name="Yang K.Y."/>
            <person name="Cui Y."/>
            <person name="Leung E.L."/>
            <person name="Nong W."/>
            <person name="Shin S.K."/>
            <person name="Au S.W."/>
            <person name="Jeong K.Y."/>
            <person name="Chew F.T."/>
            <person name="Hui J.H."/>
            <person name="Leung T.F."/>
            <person name="Tungtrongchitr A."/>
            <person name="Zhong N."/>
            <person name="Liu Z."/>
            <person name="Tsui S.K."/>
        </authorList>
    </citation>
    <scope>NUCLEOTIDE SEQUENCE [LARGE SCALE GENOMIC DNA]</scope>
    <source>
        <strain evidence="2">Derp</strain>
    </source>
</reference>
<accession>A0ABQ8JRV0</accession>
<gene>
    <name evidence="2" type="ORF">DERP_005931</name>
</gene>